<evidence type="ECO:0000313" key="2">
    <source>
        <dbReference type="EMBL" id="ASJ08728.1"/>
    </source>
</evidence>
<name>A0A2Z2MLQ0_9EURY</name>
<dbReference type="OrthoDB" id="86163at2157"/>
<keyword evidence="3" id="KW-1185">Reference proteome</keyword>
<dbReference type="InterPro" id="IPR011990">
    <property type="entry name" value="TPR-like_helical_dom_sf"/>
</dbReference>
<sequence>MKEILEAIEEQDCKKVENLLYHRIDELGDEELKDVLEKAEKLAIECEDFELYKLTVYYFHELLEIDKLGEFEKLAEEKDTFEAKFELADLYYLIGELDKSLELYRTLLEEETAKGNVENVAKVYYSMALIHEELQEYDKALELMDKAIEIYEELGNEEQLLRIKIHRAYVLFESGESYEAKALLAGLLPKVQGKSDLLVEVHLSFEEIFEEDENYDAALQECLYAMIHAKGTDYEEVAFGSLMDVLWQLFLEDDFETVYLNVDMFTNAFPDMADFFEAVKAIALYKDGKISEEEVSKYLEKVTDQRQIDLLEFLGEAEL</sequence>
<evidence type="ECO:0000313" key="3">
    <source>
        <dbReference type="Proteomes" id="UP000250125"/>
    </source>
</evidence>
<dbReference type="Proteomes" id="UP000250125">
    <property type="component" value="Chromosome"/>
</dbReference>
<dbReference type="SUPFAM" id="SSF48452">
    <property type="entry name" value="TPR-like"/>
    <property type="match status" value="1"/>
</dbReference>
<accession>A0A2Z2MLQ0</accession>
<dbReference type="Pfam" id="PF13424">
    <property type="entry name" value="TPR_12"/>
    <property type="match status" value="1"/>
</dbReference>
<dbReference type="Gene3D" id="1.25.40.10">
    <property type="entry name" value="Tetratricopeptide repeat domain"/>
    <property type="match status" value="1"/>
</dbReference>
<gene>
    <name evidence="2" type="ORF">A3L11_05590</name>
</gene>
<dbReference type="PROSITE" id="PS50293">
    <property type="entry name" value="TPR_REGION"/>
    <property type="match status" value="1"/>
</dbReference>
<reference evidence="2 3" key="1">
    <citation type="submission" date="2016-04" db="EMBL/GenBank/DDBJ databases">
        <title>Complete genome sequence of Thermococcus siculi type strain RG-20.</title>
        <authorList>
            <person name="Oger P.M."/>
        </authorList>
    </citation>
    <scope>NUCLEOTIDE SEQUENCE [LARGE SCALE GENOMIC DNA]</scope>
    <source>
        <strain evidence="2 3">RG-20</strain>
    </source>
</reference>
<dbReference type="SMART" id="SM00028">
    <property type="entry name" value="TPR"/>
    <property type="match status" value="2"/>
</dbReference>
<dbReference type="KEGG" id="tsl:A3L11_05590"/>
<protein>
    <submittedName>
        <fullName evidence="2">Uncharacterized protein</fullName>
    </submittedName>
</protein>
<evidence type="ECO:0000256" key="1">
    <source>
        <dbReference type="PROSITE-ProRule" id="PRU00339"/>
    </source>
</evidence>
<proteinExistence type="predicted"/>
<dbReference type="AlphaFoldDB" id="A0A2Z2MLQ0"/>
<feature type="repeat" description="TPR" evidence="1">
    <location>
        <begin position="121"/>
        <end position="154"/>
    </location>
</feature>
<dbReference type="EMBL" id="CP015103">
    <property type="protein sequence ID" value="ASJ08728.1"/>
    <property type="molecule type" value="Genomic_DNA"/>
</dbReference>
<dbReference type="InterPro" id="IPR019734">
    <property type="entry name" value="TPR_rpt"/>
</dbReference>
<organism evidence="2 3">
    <name type="scientific">Thermococcus siculi</name>
    <dbReference type="NCBI Taxonomy" id="72803"/>
    <lineage>
        <taxon>Archaea</taxon>
        <taxon>Methanobacteriati</taxon>
        <taxon>Methanobacteriota</taxon>
        <taxon>Thermococci</taxon>
        <taxon>Thermococcales</taxon>
        <taxon>Thermococcaceae</taxon>
        <taxon>Thermococcus</taxon>
    </lineage>
</organism>
<dbReference type="GeneID" id="33317690"/>
<dbReference type="RefSeq" id="WP_088855965.1">
    <property type="nucleotide sequence ID" value="NZ_CP015103.1"/>
</dbReference>
<dbReference type="PROSITE" id="PS50005">
    <property type="entry name" value="TPR"/>
    <property type="match status" value="1"/>
</dbReference>
<keyword evidence="1" id="KW-0802">TPR repeat</keyword>